<dbReference type="InterPro" id="IPR016035">
    <property type="entry name" value="Acyl_Trfase/lysoPLipase"/>
</dbReference>
<dbReference type="SUPFAM" id="SSF52151">
    <property type="entry name" value="FabD/lysophospholipase-like"/>
    <property type="match status" value="1"/>
</dbReference>
<dbReference type="GO" id="GO:0004622">
    <property type="term" value="F:phosphatidylcholine lysophospholipase activity"/>
    <property type="evidence" value="ECO:0007669"/>
    <property type="project" value="TreeGrafter"/>
</dbReference>
<dbReference type="PANTHER" id="PTHR14226:SF29">
    <property type="entry name" value="NEUROPATHY TARGET ESTERASE SWS"/>
    <property type="match status" value="1"/>
</dbReference>
<evidence type="ECO:0000313" key="1">
    <source>
        <dbReference type="EMBL" id="ENN74929.1"/>
    </source>
</evidence>
<organism evidence="1">
    <name type="scientific">Dendroctonus ponderosae</name>
    <name type="common">Mountain pine beetle</name>
    <dbReference type="NCBI Taxonomy" id="77166"/>
    <lineage>
        <taxon>Eukaryota</taxon>
        <taxon>Metazoa</taxon>
        <taxon>Ecdysozoa</taxon>
        <taxon>Arthropoda</taxon>
        <taxon>Hexapoda</taxon>
        <taxon>Insecta</taxon>
        <taxon>Pterygota</taxon>
        <taxon>Neoptera</taxon>
        <taxon>Endopterygota</taxon>
        <taxon>Coleoptera</taxon>
        <taxon>Polyphaga</taxon>
        <taxon>Cucujiformia</taxon>
        <taxon>Curculionidae</taxon>
        <taxon>Scolytinae</taxon>
        <taxon>Dendroctonus</taxon>
    </lineage>
</organism>
<accession>N6T447</accession>
<protein>
    <submittedName>
        <fullName evidence="1">Uncharacterized protein</fullName>
    </submittedName>
</protein>
<gene>
    <name evidence="1" type="ORF">YQE_08507</name>
</gene>
<dbReference type="AlphaFoldDB" id="N6T447"/>
<sequence length="261" mass="29560">MNKAREADVMRSMGADHILAIDVGSVDDQDLTNYGDVLSGWWLLWKRWNPFAKPVRVPNLPDIQSRLAYVSCVRQLEEVKSSDYCEYIRPPIDKYKTLQFGSFDEIREVGYLHGRAFFEGQSRAGNLPTFRSSEKYKSQLSDQSQYTFTDLAQMVCKVSRPYEEESSASSSSESDDEDEGRGGYASEPTGGFSNLTLFSSEPVQFFRRTRAVFCKGGARLSLQSSQIIDARSASLDRELKSPFSRNNIFKLVTPGYSPYHI</sequence>
<reference evidence="1" key="1">
    <citation type="journal article" date="2013" name="Genome Biol.">
        <title>Draft genome of the mountain pine beetle, Dendroctonus ponderosae Hopkins, a major forest pest.</title>
        <authorList>
            <person name="Keeling C.I."/>
            <person name="Yuen M.M."/>
            <person name="Liao N.Y."/>
            <person name="Docking T.R."/>
            <person name="Chan S.K."/>
            <person name="Taylor G.A."/>
            <person name="Palmquist D.L."/>
            <person name="Jackman S.D."/>
            <person name="Nguyen A."/>
            <person name="Li M."/>
            <person name="Henderson H."/>
            <person name="Janes J.K."/>
            <person name="Zhao Y."/>
            <person name="Pandoh P."/>
            <person name="Moore R."/>
            <person name="Sperling F.A."/>
            <person name="Huber D.P."/>
            <person name="Birol I."/>
            <person name="Jones S.J."/>
            <person name="Bohlmann J."/>
        </authorList>
    </citation>
    <scope>NUCLEOTIDE SEQUENCE</scope>
</reference>
<dbReference type="PANTHER" id="PTHR14226">
    <property type="entry name" value="NEUROPATHY TARGET ESTERASE/SWISS CHEESE D.MELANOGASTER"/>
    <property type="match status" value="1"/>
</dbReference>
<name>N6T447_DENPD</name>
<dbReference type="EMBL" id="KB741026">
    <property type="protein sequence ID" value="ENN74929.1"/>
    <property type="molecule type" value="Genomic_DNA"/>
</dbReference>
<dbReference type="HOGENOM" id="CLU_1066592_0_0_1"/>
<dbReference type="GO" id="GO:0005783">
    <property type="term" value="C:endoplasmic reticulum"/>
    <property type="evidence" value="ECO:0007669"/>
    <property type="project" value="TreeGrafter"/>
</dbReference>
<dbReference type="OrthoDB" id="421051at2759"/>
<feature type="non-terminal residue" evidence="1">
    <location>
        <position position="1"/>
    </location>
</feature>
<dbReference type="InterPro" id="IPR050301">
    <property type="entry name" value="NTE"/>
</dbReference>
<proteinExistence type="predicted"/>